<dbReference type="InterPro" id="IPR001106">
    <property type="entry name" value="Aromatic_Lyase"/>
</dbReference>
<proteinExistence type="predicted"/>
<dbReference type="PANTHER" id="PTHR10362">
    <property type="entry name" value="HISTIDINE AMMONIA-LYASE"/>
    <property type="match status" value="1"/>
</dbReference>
<dbReference type="Pfam" id="PF00221">
    <property type="entry name" value="Lyase_aromatic"/>
    <property type="match status" value="1"/>
</dbReference>
<feature type="non-terminal residue" evidence="1">
    <location>
        <position position="176"/>
    </location>
</feature>
<dbReference type="AlphaFoldDB" id="A0A382LQN6"/>
<accession>A0A382LQN6</accession>
<protein>
    <recommendedName>
        <fullName evidence="2">Phenylalanine ammonia-lyase</fullName>
    </recommendedName>
</protein>
<dbReference type="SUPFAM" id="SSF48557">
    <property type="entry name" value="L-aspartase-like"/>
    <property type="match status" value="1"/>
</dbReference>
<dbReference type="InterPro" id="IPR008948">
    <property type="entry name" value="L-Aspartase-like"/>
</dbReference>
<dbReference type="InterPro" id="IPR024083">
    <property type="entry name" value="Fumarase/histidase_N"/>
</dbReference>
<gene>
    <name evidence="1" type="ORF">METZ01_LOCUS290055</name>
</gene>
<evidence type="ECO:0000313" key="1">
    <source>
        <dbReference type="EMBL" id="SVC37201.1"/>
    </source>
</evidence>
<name>A0A382LQN6_9ZZZZ</name>
<sequence>MAIVLGDIRLSTDDLVRIARFNEPVELHSDALERIRKCREMLEEKIQSREIMYGVNTGIGEFSEVVLDDDQIQDFQKYLIYNHAAGIGDPAPIEYVRGAMASRINVHAKGHSGCRPEITMTLIEMLNKGVTPFVCQKGSVGACGDLAPMSQIALLMIGEGEAYYKDKLLDGKEAME</sequence>
<evidence type="ECO:0008006" key="2">
    <source>
        <dbReference type="Google" id="ProtNLM"/>
    </source>
</evidence>
<reference evidence="1" key="1">
    <citation type="submission" date="2018-05" db="EMBL/GenBank/DDBJ databases">
        <authorList>
            <person name="Lanie J.A."/>
            <person name="Ng W.-L."/>
            <person name="Kazmierczak K.M."/>
            <person name="Andrzejewski T.M."/>
            <person name="Davidsen T.M."/>
            <person name="Wayne K.J."/>
            <person name="Tettelin H."/>
            <person name="Glass J.I."/>
            <person name="Rusch D."/>
            <person name="Podicherti R."/>
            <person name="Tsui H.-C.T."/>
            <person name="Winkler M.E."/>
        </authorList>
    </citation>
    <scope>NUCLEOTIDE SEQUENCE</scope>
</reference>
<dbReference type="GO" id="GO:0003824">
    <property type="term" value="F:catalytic activity"/>
    <property type="evidence" value="ECO:0007669"/>
    <property type="project" value="InterPro"/>
</dbReference>
<organism evidence="1">
    <name type="scientific">marine metagenome</name>
    <dbReference type="NCBI Taxonomy" id="408172"/>
    <lineage>
        <taxon>unclassified sequences</taxon>
        <taxon>metagenomes</taxon>
        <taxon>ecological metagenomes</taxon>
    </lineage>
</organism>
<dbReference type="Gene3D" id="1.10.275.10">
    <property type="entry name" value="Fumarase/aspartase (N-terminal domain)"/>
    <property type="match status" value="1"/>
</dbReference>
<dbReference type="EMBL" id="UINC01087651">
    <property type="protein sequence ID" value="SVC37201.1"/>
    <property type="molecule type" value="Genomic_DNA"/>
</dbReference>